<evidence type="ECO:0000313" key="6">
    <source>
        <dbReference type="EMBL" id="MCK7592832.1"/>
    </source>
</evidence>
<dbReference type="SUPFAM" id="SSF53474">
    <property type="entry name" value="alpha/beta-Hydrolases"/>
    <property type="match status" value="1"/>
</dbReference>
<dbReference type="PANTHER" id="PTHR42881:SF13">
    <property type="entry name" value="PROLYL ENDOPEPTIDASE"/>
    <property type="match status" value="1"/>
</dbReference>
<feature type="domain" description="Peptidase S9A N-terminal" evidence="5">
    <location>
        <begin position="13"/>
        <end position="401"/>
    </location>
</feature>
<evidence type="ECO:0000259" key="5">
    <source>
        <dbReference type="Pfam" id="PF02897"/>
    </source>
</evidence>
<dbReference type="EMBL" id="JALNMH010000002">
    <property type="protein sequence ID" value="MCK7592832.1"/>
    <property type="molecule type" value="Genomic_DNA"/>
</dbReference>
<dbReference type="PANTHER" id="PTHR42881">
    <property type="entry name" value="PROLYL ENDOPEPTIDASE"/>
    <property type="match status" value="1"/>
</dbReference>
<organism evidence="6 7">
    <name type="scientific">Pseudomarimonas salicorniae</name>
    <dbReference type="NCBI Taxonomy" id="2933270"/>
    <lineage>
        <taxon>Bacteria</taxon>
        <taxon>Pseudomonadati</taxon>
        <taxon>Pseudomonadota</taxon>
        <taxon>Gammaproteobacteria</taxon>
        <taxon>Lysobacterales</taxon>
        <taxon>Lysobacteraceae</taxon>
        <taxon>Pseudomarimonas</taxon>
    </lineage>
</organism>
<keyword evidence="3" id="KW-0720">Serine protease</keyword>
<keyword evidence="1" id="KW-0645">Protease</keyword>
<keyword evidence="7" id="KW-1185">Reference proteome</keyword>
<dbReference type="InterPro" id="IPR023302">
    <property type="entry name" value="Pept_S9A_N"/>
</dbReference>
<dbReference type="Pfam" id="PF02897">
    <property type="entry name" value="Peptidase_S9_N"/>
    <property type="match status" value="1"/>
</dbReference>
<dbReference type="InterPro" id="IPR002470">
    <property type="entry name" value="Peptidase_S9A"/>
</dbReference>
<dbReference type="Pfam" id="PF00326">
    <property type="entry name" value="Peptidase_S9"/>
    <property type="match status" value="1"/>
</dbReference>
<accession>A0ABT0GEQ2</accession>
<reference evidence="6" key="1">
    <citation type="submission" date="2022-04" db="EMBL/GenBank/DDBJ databases">
        <title>Lysobacter sp. CAU 1642 isolated from sea sand.</title>
        <authorList>
            <person name="Kim W."/>
        </authorList>
    </citation>
    <scope>NUCLEOTIDE SEQUENCE</scope>
    <source>
        <strain evidence="6">CAU 1642</strain>
    </source>
</reference>
<dbReference type="InterPro" id="IPR029058">
    <property type="entry name" value="AB_hydrolase_fold"/>
</dbReference>
<dbReference type="InterPro" id="IPR001375">
    <property type="entry name" value="Peptidase_S9_cat"/>
</dbReference>
<keyword evidence="2" id="KW-0378">Hydrolase</keyword>
<name>A0ABT0GEQ2_9GAMM</name>
<protein>
    <submittedName>
        <fullName evidence="6">Prolyl oligopeptidase family serine peptidase</fullName>
    </submittedName>
</protein>
<dbReference type="SUPFAM" id="SSF50993">
    <property type="entry name" value="Peptidase/esterase 'gauge' domain"/>
    <property type="match status" value="1"/>
</dbReference>
<dbReference type="InterPro" id="IPR051167">
    <property type="entry name" value="Prolyl_oligopep/macrocyclase"/>
</dbReference>
<evidence type="ECO:0000256" key="3">
    <source>
        <dbReference type="ARBA" id="ARBA00022825"/>
    </source>
</evidence>
<evidence type="ECO:0000256" key="2">
    <source>
        <dbReference type="ARBA" id="ARBA00022801"/>
    </source>
</evidence>
<dbReference type="Gene3D" id="2.130.10.120">
    <property type="entry name" value="Prolyl oligopeptidase, N-terminal domain"/>
    <property type="match status" value="1"/>
</dbReference>
<dbReference type="Proteomes" id="UP001431449">
    <property type="component" value="Unassembled WGS sequence"/>
</dbReference>
<feature type="domain" description="Peptidase S9 prolyl oligopeptidase catalytic" evidence="4">
    <location>
        <begin position="483"/>
        <end position="683"/>
    </location>
</feature>
<evidence type="ECO:0000256" key="1">
    <source>
        <dbReference type="ARBA" id="ARBA00022670"/>
    </source>
</evidence>
<sequence length="695" mass="78281">MLAAPLAMAEKAMQEDPYLWLEDVGGDKQLDWVRARNAESEKLLKDDVAFAQLEADLKAILDSDEKIPYVSKQGDYYYNFWKDQKHERGIWRRTTLAEYRKDEPEWEVLLDIDALNKAEGENWVWHGANCLKPDYTRCLVALSRGGADADVTREFDLSTRQWVKDGYFRPEAKGGLQWIDRDTVYVYTDFGDGSLTSSGYPRIVKEWKRGTPMVEAKVVYEGTDEDMYIAGYRDLSTGFERDFVSRTIAFYNDELYLRGQDGKLTKIDAPNSANKSVHKDWLILELREPWKVGDKEYAAGSLIASRFDDFMAGKREFDVLFAPTDTTSFASFSPTRNHLILNVLEDVKNRLYVLTHKDGKWEKAPLKGAPAFGTVSAGGIDDEESDAYFLTVSDYLTPTTLMIGEIGKDPEPLKKMPAFYDSSNYEIAQHFATSKDGTRVPYFMVARKGLKLDGSNPTLLYGYGGFEISLTPNYAPAAGRGWLQYGGVFVVANIRGGGEYGPRWHQAALKQNRLRAYEDFAAVAEDLIKRGVTSSERLGIQGGSNGGLLVGNMVTLYPSLFAAAVCQVPLLDMQRYNKLLAGASWMAEYGNPDKPEEWEFIKTFSPYHNVKAGVDYPAVLFTTSTRDDRVHPGHARKMMARMKEQEHEVYYYENIEGGHGGAANNQQLAHMQALAYTFLRRQLMPAPGQQAAGAR</sequence>
<comment type="caution">
    <text evidence="6">The sequence shown here is derived from an EMBL/GenBank/DDBJ whole genome shotgun (WGS) entry which is preliminary data.</text>
</comment>
<dbReference type="RefSeq" id="WP_248205607.1">
    <property type="nucleotide sequence ID" value="NZ_JALNMH010000002.1"/>
</dbReference>
<gene>
    <name evidence="6" type="ORF">M0G41_04020</name>
</gene>
<dbReference type="Gene3D" id="3.40.50.1820">
    <property type="entry name" value="alpha/beta hydrolase"/>
    <property type="match status" value="1"/>
</dbReference>
<evidence type="ECO:0000259" key="4">
    <source>
        <dbReference type="Pfam" id="PF00326"/>
    </source>
</evidence>
<dbReference type="PRINTS" id="PR00862">
    <property type="entry name" value="PROLIGOPTASE"/>
</dbReference>
<proteinExistence type="predicted"/>
<evidence type="ECO:0000313" key="7">
    <source>
        <dbReference type="Proteomes" id="UP001431449"/>
    </source>
</evidence>